<keyword evidence="4 6" id="KW-1133">Transmembrane helix</keyword>
<evidence type="ECO:0000256" key="2">
    <source>
        <dbReference type="ARBA" id="ARBA00022481"/>
    </source>
</evidence>
<reference evidence="7 8" key="1">
    <citation type="submission" date="2024-05" db="EMBL/GenBank/DDBJ databases">
        <authorList>
            <person name="Kim H.-Y."/>
            <person name="Kim E."/>
            <person name="Cai Y."/>
            <person name="Yang S.-M."/>
            <person name="Lee W."/>
        </authorList>
    </citation>
    <scope>NUCLEOTIDE SEQUENCE [LARGE SCALE GENOMIC DNA]</scope>
    <source>
        <strain evidence="7 8">FBL11</strain>
    </source>
</reference>
<keyword evidence="5 6" id="KW-0472">Membrane</keyword>
<comment type="caution">
    <text evidence="7">The sequence shown here is derived from an EMBL/GenBank/DDBJ whole genome shotgun (WGS) entry which is preliminary data.</text>
</comment>
<dbReference type="EMBL" id="JBDGHN010000005">
    <property type="protein sequence ID" value="MEN2752032.1"/>
    <property type="molecule type" value="Genomic_DNA"/>
</dbReference>
<evidence type="ECO:0000256" key="6">
    <source>
        <dbReference type="SAM" id="Phobius"/>
    </source>
</evidence>
<proteinExistence type="predicted"/>
<dbReference type="PROSITE" id="PS00409">
    <property type="entry name" value="PROKAR_NTER_METHYL"/>
    <property type="match status" value="1"/>
</dbReference>
<dbReference type="InterPro" id="IPR045584">
    <property type="entry name" value="Pilin-like"/>
</dbReference>
<name>A0ABU9X9H2_9GAMM</name>
<sequence length="197" mass="21778">MMHPKYILPNSSAYRGAHNQGFTLIELMIVVMIIGVLAAIAVPSYRQYVIRNAELETQSQMKRLEIELNRWRASALTYKGFVPKKSVNSDGEMTYGFDESDNTTIYLPKDSNATNYRYKISLVDGTDTTKSLVATQTGGNVSNAIGRSWKMMAVPNSDYASAKKILLSSNGIQCKTKNNDSSVTLASSDCGSYSESW</sequence>
<keyword evidence="2" id="KW-0488">Methylation</keyword>
<evidence type="ECO:0000256" key="5">
    <source>
        <dbReference type="ARBA" id="ARBA00023136"/>
    </source>
</evidence>
<gene>
    <name evidence="7" type="ORF">AAIR29_10360</name>
</gene>
<organism evidence="7 8">
    <name type="scientific">Psychrobacter saeujeotis</name>
    <dbReference type="NCBI Taxonomy" id="3143436"/>
    <lineage>
        <taxon>Bacteria</taxon>
        <taxon>Pseudomonadati</taxon>
        <taxon>Pseudomonadota</taxon>
        <taxon>Gammaproteobacteria</taxon>
        <taxon>Moraxellales</taxon>
        <taxon>Moraxellaceae</taxon>
        <taxon>Psychrobacter</taxon>
    </lineage>
</organism>
<evidence type="ECO:0000313" key="8">
    <source>
        <dbReference type="Proteomes" id="UP001461960"/>
    </source>
</evidence>
<feature type="transmembrane region" description="Helical" evidence="6">
    <location>
        <begin position="21"/>
        <end position="42"/>
    </location>
</feature>
<dbReference type="PANTHER" id="PTHR30093:SF44">
    <property type="entry name" value="TYPE II SECRETION SYSTEM CORE PROTEIN G"/>
    <property type="match status" value="1"/>
</dbReference>
<evidence type="ECO:0000256" key="3">
    <source>
        <dbReference type="ARBA" id="ARBA00022692"/>
    </source>
</evidence>
<dbReference type="Gene3D" id="3.30.700.10">
    <property type="entry name" value="Glycoprotein, Type 4 Pilin"/>
    <property type="match status" value="1"/>
</dbReference>
<dbReference type="InterPro" id="IPR012902">
    <property type="entry name" value="N_methyl_site"/>
</dbReference>
<keyword evidence="3 6" id="KW-0812">Transmembrane</keyword>
<evidence type="ECO:0000256" key="1">
    <source>
        <dbReference type="ARBA" id="ARBA00004167"/>
    </source>
</evidence>
<evidence type="ECO:0000313" key="7">
    <source>
        <dbReference type="EMBL" id="MEN2752032.1"/>
    </source>
</evidence>
<protein>
    <submittedName>
        <fullName evidence="7">Prepilin-type N-terminal cleavage/methylation domain-containing protein</fullName>
    </submittedName>
</protein>
<dbReference type="Proteomes" id="UP001461960">
    <property type="component" value="Unassembled WGS sequence"/>
</dbReference>
<keyword evidence="8" id="KW-1185">Reference proteome</keyword>
<dbReference type="PANTHER" id="PTHR30093">
    <property type="entry name" value="GENERAL SECRETION PATHWAY PROTEIN G"/>
    <property type="match status" value="1"/>
</dbReference>
<dbReference type="Pfam" id="PF07963">
    <property type="entry name" value="N_methyl"/>
    <property type="match status" value="1"/>
</dbReference>
<evidence type="ECO:0000256" key="4">
    <source>
        <dbReference type="ARBA" id="ARBA00022989"/>
    </source>
</evidence>
<dbReference type="NCBIfam" id="TIGR02532">
    <property type="entry name" value="IV_pilin_GFxxxE"/>
    <property type="match status" value="1"/>
</dbReference>
<dbReference type="RefSeq" id="WP_299218318.1">
    <property type="nucleotide sequence ID" value="NZ_JBDGHN010000005.1"/>
</dbReference>
<accession>A0ABU9X9H2</accession>
<dbReference type="SUPFAM" id="SSF54523">
    <property type="entry name" value="Pili subunits"/>
    <property type="match status" value="1"/>
</dbReference>
<comment type="subcellular location">
    <subcellularLocation>
        <location evidence="1">Membrane</location>
        <topology evidence="1">Single-pass membrane protein</topology>
    </subcellularLocation>
</comment>